<comment type="caution">
    <text evidence="6">Lacks conserved residue(s) required for the propagation of feature annotation.</text>
</comment>
<dbReference type="GO" id="GO:0003951">
    <property type="term" value="F:NAD+ kinase activity"/>
    <property type="evidence" value="ECO:0007669"/>
    <property type="project" value="UniProtKB-EC"/>
</dbReference>
<comment type="catalytic activity">
    <reaction evidence="5 6">
        <text>NAD(+) + ATP = ADP + NADP(+) + H(+)</text>
        <dbReference type="Rhea" id="RHEA:18629"/>
        <dbReference type="ChEBI" id="CHEBI:15378"/>
        <dbReference type="ChEBI" id="CHEBI:30616"/>
        <dbReference type="ChEBI" id="CHEBI:57540"/>
        <dbReference type="ChEBI" id="CHEBI:58349"/>
        <dbReference type="ChEBI" id="CHEBI:456216"/>
        <dbReference type="EC" id="2.7.1.23"/>
    </reaction>
</comment>
<dbReference type="Proteomes" id="UP000746595">
    <property type="component" value="Unassembled WGS sequence"/>
</dbReference>
<dbReference type="PANTHER" id="PTHR20275">
    <property type="entry name" value="NAD KINASE"/>
    <property type="match status" value="1"/>
</dbReference>
<keyword evidence="3 6" id="KW-0521">NADP</keyword>
<evidence type="ECO:0000256" key="1">
    <source>
        <dbReference type="ARBA" id="ARBA00022679"/>
    </source>
</evidence>
<feature type="active site" description="Proton acceptor" evidence="6">
    <location>
        <position position="76"/>
    </location>
</feature>
<organism evidence="8 9">
    <name type="scientific">Paeniglutamicibacter terrestris</name>
    <dbReference type="NCBI Taxonomy" id="2723403"/>
    <lineage>
        <taxon>Bacteria</taxon>
        <taxon>Bacillati</taxon>
        <taxon>Actinomycetota</taxon>
        <taxon>Actinomycetes</taxon>
        <taxon>Micrococcales</taxon>
        <taxon>Micrococcaceae</taxon>
        <taxon>Paeniglutamicibacter</taxon>
    </lineage>
</organism>
<keyword evidence="6" id="KW-0067">ATP-binding</keyword>
<dbReference type="InterPro" id="IPR002504">
    <property type="entry name" value="NADK"/>
</dbReference>
<evidence type="ECO:0000313" key="8">
    <source>
        <dbReference type="EMBL" id="NKG22127.1"/>
    </source>
</evidence>
<evidence type="ECO:0000256" key="6">
    <source>
        <dbReference type="HAMAP-Rule" id="MF_00361"/>
    </source>
</evidence>
<feature type="region of interest" description="Disordered" evidence="7">
    <location>
        <begin position="317"/>
        <end position="345"/>
    </location>
</feature>
<comment type="caution">
    <text evidence="8">The sequence shown here is derived from an EMBL/GenBank/DDBJ whole genome shotgun (WGS) entry which is preliminary data.</text>
</comment>
<name>A0ABX1G9P6_9MICC</name>
<keyword evidence="4 6" id="KW-0520">NAD</keyword>
<keyword evidence="1 6" id="KW-0808">Transferase</keyword>
<feature type="binding site" evidence="6">
    <location>
        <position position="180"/>
    </location>
    <ligand>
        <name>NAD(+)</name>
        <dbReference type="ChEBI" id="CHEBI:57540"/>
    </ligand>
</feature>
<proteinExistence type="inferred from homology"/>
<dbReference type="Gene3D" id="2.60.200.30">
    <property type="entry name" value="Probable inorganic polyphosphate/atp-NAD kinase, domain 2"/>
    <property type="match status" value="1"/>
</dbReference>
<evidence type="ECO:0000256" key="2">
    <source>
        <dbReference type="ARBA" id="ARBA00022777"/>
    </source>
</evidence>
<feature type="binding site" evidence="6">
    <location>
        <begin position="191"/>
        <end position="196"/>
    </location>
    <ligand>
        <name>NAD(+)</name>
        <dbReference type="ChEBI" id="CHEBI:57540"/>
    </ligand>
</feature>
<feature type="binding site" evidence="6">
    <location>
        <begin position="150"/>
        <end position="151"/>
    </location>
    <ligand>
        <name>NAD(+)</name>
        <dbReference type="ChEBI" id="CHEBI:57540"/>
    </ligand>
</feature>
<feature type="compositionally biased region" description="Basic and acidic residues" evidence="7">
    <location>
        <begin position="323"/>
        <end position="345"/>
    </location>
</feature>
<comment type="cofactor">
    <cofactor evidence="6">
        <name>a divalent metal cation</name>
        <dbReference type="ChEBI" id="CHEBI:60240"/>
    </cofactor>
</comment>
<keyword evidence="6" id="KW-0963">Cytoplasm</keyword>
<dbReference type="InterPro" id="IPR017437">
    <property type="entry name" value="ATP-NAD_kinase_PpnK-typ_C"/>
</dbReference>
<dbReference type="RefSeq" id="WP_168153075.1">
    <property type="nucleotide sequence ID" value="NZ_JAAWVT010000009.1"/>
</dbReference>
<dbReference type="HAMAP" id="MF_00361">
    <property type="entry name" value="NAD_kinase"/>
    <property type="match status" value="1"/>
</dbReference>
<dbReference type="NCBIfam" id="NF002892">
    <property type="entry name" value="PRK03372.1"/>
    <property type="match status" value="1"/>
</dbReference>
<dbReference type="Gene3D" id="3.40.50.10330">
    <property type="entry name" value="Probable inorganic polyphosphate/atp-NAD kinase, domain 1"/>
    <property type="match status" value="1"/>
</dbReference>
<dbReference type="PANTHER" id="PTHR20275:SF0">
    <property type="entry name" value="NAD KINASE"/>
    <property type="match status" value="1"/>
</dbReference>
<evidence type="ECO:0000256" key="7">
    <source>
        <dbReference type="SAM" id="MobiDB-lite"/>
    </source>
</evidence>
<dbReference type="InterPro" id="IPR017438">
    <property type="entry name" value="ATP-NAD_kinase_N"/>
</dbReference>
<evidence type="ECO:0000256" key="4">
    <source>
        <dbReference type="ARBA" id="ARBA00023027"/>
    </source>
</evidence>
<evidence type="ECO:0000256" key="3">
    <source>
        <dbReference type="ARBA" id="ARBA00022857"/>
    </source>
</evidence>
<feature type="binding site" evidence="6">
    <location>
        <begin position="76"/>
        <end position="77"/>
    </location>
    <ligand>
        <name>NAD(+)</name>
        <dbReference type="ChEBI" id="CHEBI:57540"/>
    </ligand>
</feature>
<gene>
    <name evidence="6" type="primary">nadK</name>
    <name evidence="8" type="ORF">HED64_15620</name>
</gene>
<evidence type="ECO:0000313" key="9">
    <source>
        <dbReference type="Proteomes" id="UP000746595"/>
    </source>
</evidence>
<comment type="function">
    <text evidence="6">Involved in the regulation of the intracellular balance of NAD and NADP, and is a key enzyme in the biosynthesis of NADP. Catalyzes specifically the phosphorylation on 2'-hydroxyl of the adenosine moiety of NAD to yield NADP.</text>
</comment>
<dbReference type="Pfam" id="PF20143">
    <property type="entry name" value="NAD_kinase_C"/>
    <property type="match status" value="1"/>
</dbReference>
<sequence length="345" mass="37922">MMRRILILTHTGRTDALLAAVETCAKLRAAGLIPVMRRLEMQAVRNIPEGENLEVEILDEDVALESIELGMVLGGDGSVLRAAELVRSAGVPLLGVNLGHVGFLAESERTALEETVQCICDRLFTVEERMTIDVQVWLDNRRIAHTWALNEAAIEKANRERMIEVVMEVDGRPLSTFGCDGVVMATPTGSTAYAFSAGGPVVWPEVEALVMVPISAHALFAKPLVVAPTSLLAIEILTRTDAAAVLWCDGRRTIELPPGARIEVTRSDTPVRLARVNQTPFSERLVNKFELPIQGWRGPVEPRERETATTALPVITPSMQVVEPRHHDPKAEPDSLAHQDHRRQL</sequence>
<feature type="binding site" evidence="6">
    <location>
        <position position="81"/>
    </location>
    <ligand>
        <name>NAD(+)</name>
        <dbReference type="ChEBI" id="CHEBI:57540"/>
    </ligand>
</feature>
<comment type="subcellular location">
    <subcellularLocation>
        <location evidence="6">Cytoplasm</location>
    </subcellularLocation>
</comment>
<keyword evidence="6" id="KW-0547">Nucleotide-binding</keyword>
<dbReference type="SUPFAM" id="SSF111331">
    <property type="entry name" value="NAD kinase/diacylglycerol kinase-like"/>
    <property type="match status" value="1"/>
</dbReference>
<accession>A0ABX1G9P6</accession>
<dbReference type="Pfam" id="PF01513">
    <property type="entry name" value="NAD_kinase"/>
    <property type="match status" value="1"/>
</dbReference>
<keyword evidence="9" id="KW-1185">Reference proteome</keyword>
<keyword evidence="2 6" id="KW-0418">Kinase</keyword>
<protein>
    <recommendedName>
        <fullName evidence="6">NAD kinase</fullName>
        <ecNumber evidence="6">2.7.1.23</ecNumber>
    </recommendedName>
    <alternativeName>
        <fullName evidence="6">ATP-dependent NAD kinase</fullName>
    </alternativeName>
</protein>
<dbReference type="EC" id="2.7.1.23" evidence="6"/>
<reference evidence="8 9" key="1">
    <citation type="submission" date="2020-04" db="EMBL/GenBank/DDBJ databases">
        <title>Paeniglutamicibacter sp. ANT13_2, a novel actinomycete isolated from sediment in Antarctica.</title>
        <authorList>
            <person name="Sakdapetsiri C."/>
            <person name="Pinyakong O."/>
        </authorList>
    </citation>
    <scope>NUCLEOTIDE SEQUENCE [LARGE SCALE GENOMIC DNA]</scope>
    <source>
        <strain evidence="8 9">ANT13_2</strain>
    </source>
</reference>
<dbReference type="EMBL" id="JAAWVT010000009">
    <property type="protein sequence ID" value="NKG22127.1"/>
    <property type="molecule type" value="Genomic_DNA"/>
</dbReference>
<feature type="binding site" evidence="6">
    <location>
        <position position="161"/>
    </location>
    <ligand>
        <name>NAD(+)</name>
        <dbReference type="ChEBI" id="CHEBI:57540"/>
    </ligand>
</feature>
<evidence type="ECO:0000256" key="5">
    <source>
        <dbReference type="ARBA" id="ARBA00047925"/>
    </source>
</evidence>
<comment type="similarity">
    <text evidence="6">Belongs to the NAD kinase family.</text>
</comment>
<dbReference type="InterPro" id="IPR016064">
    <property type="entry name" value="NAD/diacylglycerol_kinase_sf"/>
</dbReference>